<accession>A0A5C4T8F1</accession>
<dbReference type="PANTHER" id="PTHR42925">
    <property type="entry name" value="MULTIDRUG AND TOXIN EFFLUX PROTEIN MATE FAMILY"/>
    <property type="match status" value="1"/>
</dbReference>
<dbReference type="Proteomes" id="UP000307943">
    <property type="component" value="Unassembled WGS sequence"/>
</dbReference>
<feature type="transmembrane region" description="Helical" evidence="7">
    <location>
        <begin position="288"/>
        <end position="308"/>
    </location>
</feature>
<feature type="transmembrane region" description="Helical" evidence="7">
    <location>
        <begin position="255"/>
        <end position="276"/>
    </location>
</feature>
<dbReference type="GO" id="GO:0042910">
    <property type="term" value="F:xenobiotic transmembrane transporter activity"/>
    <property type="evidence" value="ECO:0007669"/>
    <property type="project" value="InterPro"/>
</dbReference>
<dbReference type="GO" id="GO:0015297">
    <property type="term" value="F:antiporter activity"/>
    <property type="evidence" value="ECO:0007669"/>
    <property type="project" value="InterPro"/>
</dbReference>
<dbReference type="AlphaFoldDB" id="A0A5C4T8F1"/>
<dbReference type="OrthoDB" id="9806302at2"/>
<dbReference type="RefSeq" id="WP_139603416.1">
    <property type="nucleotide sequence ID" value="NZ_VDCQ01000022.1"/>
</dbReference>
<feature type="transmembrane region" description="Helical" evidence="7">
    <location>
        <begin position="391"/>
        <end position="411"/>
    </location>
</feature>
<evidence type="ECO:0000256" key="5">
    <source>
        <dbReference type="ARBA" id="ARBA00022989"/>
    </source>
</evidence>
<dbReference type="InterPro" id="IPR048279">
    <property type="entry name" value="MdtK-like"/>
</dbReference>
<feature type="transmembrane region" description="Helical" evidence="7">
    <location>
        <begin position="95"/>
        <end position="116"/>
    </location>
</feature>
<gene>
    <name evidence="8" type="ORF">FE784_16960</name>
</gene>
<protein>
    <submittedName>
        <fullName evidence="8">MATE family efflux transporter</fullName>
    </submittedName>
</protein>
<comment type="caution">
    <text evidence="8">The sequence shown here is derived from an EMBL/GenBank/DDBJ whole genome shotgun (WGS) entry which is preliminary data.</text>
</comment>
<dbReference type="Pfam" id="PF01554">
    <property type="entry name" value="MatE"/>
    <property type="match status" value="2"/>
</dbReference>
<dbReference type="NCBIfam" id="TIGR00797">
    <property type="entry name" value="matE"/>
    <property type="match status" value="1"/>
</dbReference>
<keyword evidence="4 7" id="KW-0812">Transmembrane</keyword>
<keyword evidence="2" id="KW-0813">Transport</keyword>
<evidence type="ECO:0000256" key="1">
    <source>
        <dbReference type="ARBA" id="ARBA00004651"/>
    </source>
</evidence>
<dbReference type="PANTHER" id="PTHR42925:SF1">
    <property type="entry name" value="VIRULENCE FACTOR MVIN"/>
    <property type="match status" value="1"/>
</dbReference>
<comment type="subcellular location">
    <subcellularLocation>
        <location evidence="1">Cell membrane</location>
        <topology evidence="1">Multi-pass membrane protein</topology>
    </subcellularLocation>
</comment>
<feature type="transmembrane region" description="Helical" evidence="7">
    <location>
        <begin position="60"/>
        <end position="83"/>
    </location>
</feature>
<organism evidence="8 9">
    <name type="scientific">Paenibacillus hemerocallicola</name>
    <dbReference type="NCBI Taxonomy" id="1172614"/>
    <lineage>
        <taxon>Bacteria</taxon>
        <taxon>Bacillati</taxon>
        <taxon>Bacillota</taxon>
        <taxon>Bacilli</taxon>
        <taxon>Bacillales</taxon>
        <taxon>Paenibacillaceae</taxon>
        <taxon>Paenibacillus</taxon>
    </lineage>
</organism>
<dbReference type="GO" id="GO:0005886">
    <property type="term" value="C:plasma membrane"/>
    <property type="evidence" value="ECO:0007669"/>
    <property type="project" value="UniProtKB-SubCell"/>
</dbReference>
<dbReference type="InterPro" id="IPR047135">
    <property type="entry name" value="YsiQ"/>
</dbReference>
<feature type="transmembrane region" description="Helical" evidence="7">
    <location>
        <begin position="169"/>
        <end position="188"/>
    </location>
</feature>
<feature type="transmembrane region" description="Helical" evidence="7">
    <location>
        <begin position="21"/>
        <end position="40"/>
    </location>
</feature>
<dbReference type="CDD" id="cd13134">
    <property type="entry name" value="MATE_like_8"/>
    <property type="match status" value="1"/>
</dbReference>
<evidence type="ECO:0000256" key="7">
    <source>
        <dbReference type="SAM" id="Phobius"/>
    </source>
</evidence>
<dbReference type="InterPro" id="IPR002528">
    <property type="entry name" value="MATE_fam"/>
</dbReference>
<evidence type="ECO:0000256" key="2">
    <source>
        <dbReference type="ARBA" id="ARBA00022448"/>
    </source>
</evidence>
<feature type="transmembrane region" description="Helical" evidence="7">
    <location>
        <begin position="417"/>
        <end position="439"/>
    </location>
</feature>
<evidence type="ECO:0000313" key="8">
    <source>
        <dbReference type="EMBL" id="TNJ65076.1"/>
    </source>
</evidence>
<feature type="transmembrane region" description="Helical" evidence="7">
    <location>
        <begin position="200"/>
        <end position="220"/>
    </location>
</feature>
<name>A0A5C4T8F1_9BACL</name>
<reference evidence="8 9" key="1">
    <citation type="submission" date="2019-05" db="EMBL/GenBank/DDBJ databases">
        <title>We sequenced the genome of Paenibacillus hemerocallicola KCTC 33185 for further insight into its adaptation and study the phylogeny of Paenibacillus.</title>
        <authorList>
            <person name="Narsing Rao M.P."/>
        </authorList>
    </citation>
    <scope>NUCLEOTIDE SEQUENCE [LARGE SCALE GENOMIC DNA]</scope>
    <source>
        <strain evidence="8 9">KCTC 33185</strain>
    </source>
</reference>
<feature type="transmembrane region" description="Helical" evidence="7">
    <location>
        <begin position="136"/>
        <end position="157"/>
    </location>
</feature>
<proteinExistence type="predicted"/>
<keyword evidence="3" id="KW-1003">Cell membrane</keyword>
<evidence type="ECO:0000256" key="4">
    <source>
        <dbReference type="ARBA" id="ARBA00022692"/>
    </source>
</evidence>
<keyword evidence="6 7" id="KW-0472">Membrane</keyword>
<keyword evidence="9" id="KW-1185">Reference proteome</keyword>
<dbReference type="EMBL" id="VDCQ01000022">
    <property type="protein sequence ID" value="TNJ65076.1"/>
    <property type="molecule type" value="Genomic_DNA"/>
</dbReference>
<dbReference type="PIRSF" id="PIRSF006603">
    <property type="entry name" value="DinF"/>
    <property type="match status" value="1"/>
</dbReference>
<keyword evidence="5 7" id="KW-1133">Transmembrane helix</keyword>
<evidence type="ECO:0000313" key="9">
    <source>
        <dbReference type="Proteomes" id="UP000307943"/>
    </source>
</evidence>
<evidence type="ECO:0000256" key="6">
    <source>
        <dbReference type="ARBA" id="ARBA00023136"/>
    </source>
</evidence>
<sequence>MTSTSEHPAPAATRDIRLFRLTWPIFLELLLFLLMGSVDTFMLSRVSDNAVSAVGAANNIIMIAILVLEVIGNGAAIVVAQYIGSRQYYEASKICAVAITMNAIIGLALSAVFLLFGKSMLAAMNLQGDILEYADTYLYIVGGGIILQALINIVAAIIRTYGFTKETMFVSLGMNVIHVIANYALIFGHWGFPELGVEGAAISTVASRFVCLIVFVWLMYRLMEVRVSFGQYFRLPKAYVRKILKIGIPSAVEQIMYHSCQLVFVFYTTFLGATALASKQYASNISMYIYLFSAAVGMGTAIMTGRLVGANRQNDAYRRVWSSVRWALAITVLIDVAVITFREPLLGLFTDNADIVRLGSQVILYSILLETGRTCNIIIINSLRAAGDAKFPVYIGIVSMVGISLPLGYLLVFQWGFGLVGIWLAIAADEWIRAVIMYFRWRSRAWEKHGLVERSGQEQPPAGAAPAATL</sequence>
<evidence type="ECO:0000256" key="3">
    <source>
        <dbReference type="ARBA" id="ARBA00022475"/>
    </source>
</evidence>